<evidence type="ECO:0000313" key="4">
    <source>
        <dbReference type="Proteomes" id="UP000245124"/>
    </source>
</evidence>
<feature type="compositionally biased region" description="Polar residues" evidence="1">
    <location>
        <begin position="221"/>
        <end position="232"/>
    </location>
</feature>
<dbReference type="OrthoDB" id="526244at2"/>
<gene>
    <name evidence="3" type="ORF">NIES4072_24620</name>
</gene>
<reference evidence="3 4" key="1">
    <citation type="submission" date="2017-06" db="EMBL/GenBank/DDBJ databases">
        <title>Genome sequencing of cyanobaciteial culture collection at National Institute for Environmental Studies (NIES).</title>
        <authorList>
            <person name="Hirose Y."/>
            <person name="Shimura Y."/>
            <person name="Fujisawa T."/>
            <person name="Nakamura Y."/>
            <person name="Kawachi M."/>
        </authorList>
    </citation>
    <scope>NUCLEOTIDE SEQUENCE [LARGE SCALE GENOMIC DNA]</scope>
    <source>
        <strain evidence="3 4">NIES-4072</strain>
    </source>
</reference>
<dbReference type="Proteomes" id="UP000245124">
    <property type="component" value="Unassembled WGS sequence"/>
</dbReference>
<evidence type="ECO:0000256" key="1">
    <source>
        <dbReference type="SAM" id="MobiDB-lite"/>
    </source>
</evidence>
<protein>
    <submittedName>
        <fullName evidence="3">Transposase</fullName>
    </submittedName>
</protein>
<name>A0A2R5FJ73_NOSCO</name>
<dbReference type="EMBL" id="BDUD01000001">
    <property type="protein sequence ID" value="GBG18797.1"/>
    <property type="molecule type" value="Genomic_DNA"/>
</dbReference>
<sequence length="315" mass="35951">MNTQAKASYKVRNWHSYDAALKQRGSLTFWVNEEVIEQWRNEKKTGRKGASNYYSDVAIATMGTVQSVFHLAGRQTEGFLESLFILMGVELKVPDHSTPCRRLSKLSVELPVIPKDEAIHLVVDSTGIKVYGEGEWKVRTHGVGKRRTWRKLHLGVDQGSGEILAAVVTTNDIADCEVLPDLLEQIDSNIEQVSGDGGYDTFNCYNTITQRQAKAVIPPRSNAQIQQPNNSELPPHQRDENLRRIHQIGRQQWKQESRYHRRSLSETAMFRLKIIFGGKLKRRFFDNQAVELFLQCAALNRMIQLGKPDSYKVEK</sequence>
<accession>A0A2R5FJ73</accession>
<dbReference type="PANTHER" id="PTHR34631">
    <property type="match status" value="1"/>
</dbReference>
<dbReference type="AlphaFoldDB" id="A0A2R5FJ73"/>
<dbReference type="NCBIfam" id="NF033579">
    <property type="entry name" value="transpos_IS5_2"/>
    <property type="match status" value="1"/>
</dbReference>
<dbReference type="RefSeq" id="WP_109008739.1">
    <property type="nucleotide sequence ID" value="NZ_BDUD01000001.1"/>
</dbReference>
<comment type="caution">
    <text evidence="3">The sequence shown here is derived from an EMBL/GenBank/DDBJ whole genome shotgun (WGS) entry which is preliminary data.</text>
</comment>
<dbReference type="Pfam" id="PF13737">
    <property type="entry name" value="DDE_Tnp_1_5"/>
    <property type="match status" value="1"/>
</dbReference>
<organism evidence="3 4">
    <name type="scientific">Nostoc commune NIES-4072</name>
    <dbReference type="NCBI Taxonomy" id="2005467"/>
    <lineage>
        <taxon>Bacteria</taxon>
        <taxon>Bacillati</taxon>
        <taxon>Cyanobacteriota</taxon>
        <taxon>Cyanophyceae</taxon>
        <taxon>Nostocales</taxon>
        <taxon>Nostocaceae</taxon>
        <taxon>Nostoc</taxon>
    </lineage>
</organism>
<dbReference type="PANTHER" id="PTHR34631:SF3">
    <property type="entry name" value="ISSOD12 TRANSPOSASE TNPA_ISSOD12"/>
    <property type="match status" value="1"/>
</dbReference>
<evidence type="ECO:0000313" key="3">
    <source>
        <dbReference type="EMBL" id="GBG18797.1"/>
    </source>
</evidence>
<dbReference type="InterPro" id="IPR053520">
    <property type="entry name" value="Transposase_Tn903"/>
</dbReference>
<proteinExistence type="predicted"/>
<evidence type="ECO:0000259" key="2">
    <source>
        <dbReference type="Pfam" id="PF13737"/>
    </source>
</evidence>
<feature type="domain" description="Transposase DDE" evidence="2">
    <location>
        <begin position="22"/>
        <end position="133"/>
    </location>
</feature>
<keyword evidence="4" id="KW-1185">Reference proteome</keyword>
<dbReference type="InterPro" id="IPR025668">
    <property type="entry name" value="Tnp_DDE_dom"/>
</dbReference>
<feature type="region of interest" description="Disordered" evidence="1">
    <location>
        <begin position="218"/>
        <end position="237"/>
    </location>
</feature>
<dbReference type="InterPro" id="IPR053172">
    <property type="entry name" value="Tn903_transposase"/>
</dbReference>